<keyword evidence="1" id="KW-0812">Transmembrane</keyword>
<feature type="transmembrane region" description="Helical" evidence="1">
    <location>
        <begin position="44"/>
        <end position="62"/>
    </location>
</feature>
<feature type="transmembrane region" description="Helical" evidence="1">
    <location>
        <begin position="69"/>
        <end position="87"/>
    </location>
</feature>
<keyword evidence="1" id="KW-0472">Membrane</keyword>
<keyword evidence="1" id="KW-1133">Transmembrane helix</keyword>
<sequence>MLREILLMMITFIALDIIWFSMSVNPIYKPTILNIQKEPLEMKLLGGLFAWLLLAIGLYVFVLPLSNNLTNALIYGALYGFIVYGVYNGTNYAILKNYDLKVSLADLSWGIVVSTITAGISYKYIKSN</sequence>
<organism evidence="2">
    <name type="scientific">Klosneuvirus KNV1</name>
    <dbReference type="NCBI Taxonomy" id="1977640"/>
    <lineage>
        <taxon>Viruses</taxon>
        <taxon>Varidnaviria</taxon>
        <taxon>Bamfordvirae</taxon>
        <taxon>Nucleocytoviricota</taxon>
        <taxon>Megaviricetes</taxon>
        <taxon>Imitervirales</taxon>
        <taxon>Mimiviridae</taxon>
        <taxon>Klosneuvirinae</taxon>
        <taxon>Klosneuvirus</taxon>
    </lineage>
</organism>
<name>A0A1V0SKS7_9VIRU</name>
<evidence type="ECO:0000256" key="1">
    <source>
        <dbReference type="SAM" id="Phobius"/>
    </source>
</evidence>
<protein>
    <submittedName>
        <fullName evidence="2">Putative membrane protein</fullName>
    </submittedName>
</protein>
<evidence type="ECO:0000313" key="2">
    <source>
        <dbReference type="EMBL" id="ARF12349.1"/>
    </source>
</evidence>
<feature type="transmembrane region" description="Helical" evidence="1">
    <location>
        <begin position="107"/>
        <end position="125"/>
    </location>
</feature>
<accession>A0A1V0SKS7</accession>
<gene>
    <name evidence="2" type="ORF">Klosneuvirus_5_19</name>
</gene>
<dbReference type="InterPro" id="IPR018687">
    <property type="entry name" value="DUF2177_membr"/>
</dbReference>
<proteinExistence type="predicted"/>
<reference evidence="2" key="1">
    <citation type="journal article" date="2017" name="Science">
        <title>Giant viruses with an expanded complement of translation system components.</title>
        <authorList>
            <person name="Schulz F."/>
            <person name="Yutin N."/>
            <person name="Ivanova N.N."/>
            <person name="Ortega D.R."/>
            <person name="Lee T.K."/>
            <person name="Vierheilig J."/>
            <person name="Daims H."/>
            <person name="Horn M."/>
            <person name="Wagner M."/>
            <person name="Jensen G.J."/>
            <person name="Kyrpides N.C."/>
            <person name="Koonin E.V."/>
            <person name="Woyke T."/>
        </authorList>
    </citation>
    <scope>NUCLEOTIDE SEQUENCE</scope>
    <source>
        <strain evidence="2">KNV1</strain>
    </source>
</reference>
<dbReference type="EMBL" id="KY684112">
    <property type="protein sequence ID" value="ARF12349.1"/>
    <property type="molecule type" value="Genomic_DNA"/>
</dbReference>
<feature type="transmembrane region" description="Helical" evidence="1">
    <location>
        <begin position="5"/>
        <end position="24"/>
    </location>
</feature>
<dbReference type="Pfam" id="PF09945">
    <property type="entry name" value="DUF2177"/>
    <property type="match status" value="1"/>
</dbReference>